<evidence type="ECO:0000313" key="3">
    <source>
        <dbReference type="Proteomes" id="UP000789375"/>
    </source>
</evidence>
<feature type="region of interest" description="Disordered" evidence="1">
    <location>
        <begin position="1"/>
        <end position="23"/>
    </location>
</feature>
<accession>A0A9N9DRR4</accession>
<organism evidence="2 3">
    <name type="scientific">Funneliformis mosseae</name>
    <name type="common">Endomycorrhizal fungus</name>
    <name type="synonym">Glomus mosseae</name>
    <dbReference type="NCBI Taxonomy" id="27381"/>
    <lineage>
        <taxon>Eukaryota</taxon>
        <taxon>Fungi</taxon>
        <taxon>Fungi incertae sedis</taxon>
        <taxon>Mucoromycota</taxon>
        <taxon>Glomeromycotina</taxon>
        <taxon>Glomeromycetes</taxon>
        <taxon>Glomerales</taxon>
        <taxon>Glomeraceae</taxon>
        <taxon>Funneliformis</taxon>
    </lineage>
</organism>
<proteinExistence type="predicted"/>
<dbReference type="EMBL" id="CAJVPP010004501">
    <property type="protein sequence ID" value="CAG8651009.1"/>
    <property type="molecule type" value="Genomic_DNA"/>
</dbReference>
<evidence type="ECO:0000313" key="2">
    <source>
        <dbReference type="EMBL" id="CAG8651009.1"/>
    </source>
</evidence>
<reference evidence="2" key="1">
    <citation type="submission" date="2021-06" db="EMBL/GenBank/DDBJ databases">
        <authorList>
            <person name="Kallberg Y."/>
            <person name="Tangrot J."/>
            <person name="Rosling A."/>
        </authorList>
    </citation>
    <scope>NUCLEOTIDE SEQUENCE</scope>
    <source>
        <strain evidence="2">87-6 pot B 2015</strain>
    </source>
</reference>
<sequence length="196" mass="22727">MASSTRKKIASSNNKTPNDDPLSAFTPIKPRLVASHFKPLNLLQLGEMLYKTMQYVKGTYEKAISANEVVVRTENIINEFIIEYKMSEERNNVNNNNEVIKGFVKKNSLVYHNSMQEAIYTALIIEHPNKIKKIENIKGVWPKYWSEVLQSTVHYEFHIKRASYVQNIKDTIMNIFRKAFIGAYPCYKETSTEVLE</sequence>
<protein>
    <submittedName>
        <fullName evidence="2">15179_t:CDS:1</fullName>
    </submittedName>
</protein>
<gene>
    <name evidence="2" type="ORF">FMOSSE_LOCUS11480</name>
</gene>
<comment type="caution">
    <text evidence="2">The sequence shown here is derived from an EMBL/GenBank/DDBJ whole genome shotgun (WGS) entry which is preliminary data.</text>
</comment>
<dbReference type="AlphaFoldDB" id="A0A9N9DRR4"/>
<dbReference type="Proteomes" id="UP000789375">
    <property type="component" value="Unassembled WGS sequence"/>
</dbReference>
<evidence type="ECO:0000256" key="1">
    <source>
        <dbReference type="SAM" id="MobiDB-lite"/>
    </source>
</evidence>
<keyword evidence="3" id="KW-1185">Reference proteome</keyword>
<name>A0A9N9DRR4_FUNMO</name>